<protein>
    <submittedName>
        <fullName evidence="4">D-3-phosphoglycerate dehydrogenase</fullName>
        <ecNumber evidence="4">1.1.1.95</ecNumber>
    </submittedName>
</protein>
<dbReference type="EMBL" id="CADCUW010000613">
    <property type="protein sequence ID" value="CAA9452292.1"/>
    <property type="molecule type" value="Genomic_DNA"/>
</dbReference>
<dbReference type="InterPro" id="IPR036291">
    <property type="entry name" value="NAD(P)-bd_dom_sf"/>
</dbReference>
<organism evidence="4">
    <name type="scientific">uncultured Rubrobacteraceae bacterium</name>
    <dbReference type="NCBI Taxonomy" id="349277"/>
    <lineage>
        <taxon>Bacteria</taxon>
        <taxon>Bacillati</taxon>
        <taxon>Actinomycetota</taxon>
        <taxon>Rubrobacteria</taxon>
        <taxon>Rubrobacterales</taxon>
        <taxon>Rubrobacteraceae</taxon>
        <taxon>environmental samples</taxon>
    </lineage>
</organism>
<dbReference type="EC" id="1.1.1.95" evidence="4"/>
<evidence type="ECO:0000259" key="3">
    <source>
        <dbReference type="Pfam" id="PF02826"/>
    </source>
</evidence>
<accession>A0A6J4QXC8</accession>
<evidence type="ECO:0000313" key="4">
    <source>
        <dbReference type="EMBL" id="CAA9452292.1"/>
    </source>
</evidence>
<dbReference type="SUPFAM" id="SSF51735">
    <property type="entry name" value="NAD(P)-binding Rossmann-fold domains"/>
    <property type="match status" value="1"/>
</dbReference>
<keyword evidence="1 4" id="KW-0560">Oxidoreductase</keyword>
<dbReference type="GO" id="GO:0004617">
    <property type="term" value="F:phosphoglycerate dehydrogenase activity"/>
    <property type="evidence" value="ECO:0007669"/>
    <property type="project" value="UniProtKB-EC"/>
</dbReference>
<dbReference type="Gene3D" id="3.40.50.720">
    <property type="entry name" value="NAD(P)-binding Rossmann-like Domain"/>
    <property type="match status" value="2"/>
</dbReference>
<dbReference type="InterPro" id="IPR006140">
    <property type="entry name" value="D-isomer_DH_NAD-bd"/>
</dbReference>
<feature type="domain" description="D-isomer specific 2-hydroxyacid dehydrogenase NAD-binding" evidence="3">
    <location>
        <begin position="131"/>
        <end position="306"/>
    </location>
</feature>
<keyword evidence="2" id="KW-0520">NAD</keyword>
<evidence type="ECO:0000256" key="1">
    <source>
        <dbReference type="ARBA" id="ARBA00023002"/>
    </source>
</evidence>
<sequence length="345" mass="37918">MTTVVVASFFEEEFVRRFREVDDRLEVLYRPGLVPPPRWEGDHNGPEVWERTPEAEREFLGMLAEAEVLYDFPRGHVGDLLEVAPKLRWVQGSMAGAGEVARTAGLLDRDEVVVTTASGIYSGPLAEFVLMGMLQHVKDLDLLRRDKAAKAWRQGTTGTLERKTLCVVGTGSIGRAIADRARPFGMRVVGVKREVREDDAAWAPFDELHETGDLEEVLGRADFVALTLPGTPRTEGLFDAETIAAIKPGAYFANVGRGKVVVEAALVEALRGGHLSGAALDVFEVEPLPGDSPLWEMENVVISAHTTDVVPELINAAQADLFCENLRRYLAGESLLNVLDKQLLY</sequence>
<evidence type="ECO:0000256" key="2">
    <source>
        <dbReference type="ARBA" id="ARBA00023027"/>
    </source>
</evidence>
<proteinExistence type="predicted"/>
<dbReference type="GO" id="GO:0051287">
    <property type="term" value="F:NAD binding"/>
    <property type="evidence" value="ECO:0007669"/>
    <property type="project" value="InterPro"/>
</dbReference>
<dbReference type="AlphaFoldDB" id="A0A6J4QXC8"/>
<gene>
    <name evidence="4" type="ORF">AVDCRST_MAG01-01-4729</name>
</gene>
<dbReference type="PANTHER" id="PTHR43333:SF1">
    <property type="entry name" value="D-ISOMER SPECIFIC 2-HYDROXYACID DEHYDROGENASE NAD-BINDING DOMAIN-CONTAINING PROTEIN"/>
    <property type="match status" value="1"/>
</dbReference>
<dbReference type="SUPFAM" id="SSF52283">
    <property type="entry name" value="Formate/glycerate dehydrogenase catalytic domain-like"/>
    <property type="match status" value="1"/>
</dbReference>
<dbReference type="Pfam" id="PF02826">
    <property type="entry name" value="2-Hacid_dh_C"/>
    <property type="match status" value="1"/>
</dbReference>
<dbReference type="PANTHER" id="PTHR43333">
    <property type="entry name" value="2-HACID_DH_C DOMAIN-CONTAINING PROTEIN"/>
    <property type="match status" value="1"/>
</dbReference>
<name>A0A6J4QXC8_9ACTN</name>
<dbReference type="CDD" id="cd05300">
    <property type="entry name" value="2-Hacid_dh_1"/>
    <property type="match status" value="1"/>
</dbReference>
<reference evidence="4" key="1">
    <citation type="submission" date="2020-02" db="EMBL/GenBank/DDBJ databases">
        <authorList>
            <person name="Meier V. D."/>
        </authorList>
    </citation>
    <scope>NUCLEOTIDE SEQUENCE</scope>
    <source>
        <strain evidence="4">AVDCRST_MAG01</strain>
    </source>
</reference>